<evidence type="ECO:0000256" key="1">
    <source>
        <dbReference type="ARBA" id="ARBA00022801"/>
    </source>
</evidence>
<dbReference type="InterPro" id="IPR011650">
    <property type="entry name" value="Peptidase_M20_dimer"/>
</dbReference>
<evidence type="ECO:0000313" key="4">
    <source>
        <dbReference type="Proteomes" id="UP000693952"/>
    </source>
</evidence>
<reference evidence="3" key="1">
    <citation type="submission" date="2021-06" db="EMBL/GenBank/DDBJ databases">
        <title>Updating the genus Pseudomonas: Description of 43 new species and partition of the Pseudomonas putida group.</title>
        <authorList>
            <person name="Girard L."/>
            <person name="Lood C."/>
            <person name="Vandamme P."/>
            <person name="Rokni-Zadeh H."/>
            <person name="van Noort V."/>
            <person name="Hofte M."/>
            <person name="Lavigne R."/>
            <person name="De Mot R."/>
        </authorList>
    </citation>
    <scope>NUCLEOTIDE SEQUENCE</scope>
    <source>
        <strain evidence="3">CMR12a</strain>
    </source>
</reference>
<evidence type="ECO:0000259" key="2">
    <source>
        <dbReference type="Pfam" id="PF07687"/>
    </source>
</evidence>
<dbReference type="NCBIfam" id="TIGR01891">
    <property type="entry name" value="amidohydrolases"/>
    <property type="match status" value="1"/>
</dbReference>
<gene>
    <name evidence="3" type="ORF">KSS89_09585</name>
</gene>
<dbReference type="Gene3D" id="3.30.70.360">
    <property type="match status" value="1"/>
</dbReference>
<keyword evidence="1" id="KW-0378">Hydrolase</keyword>
<dbReference type="InterPro" id="IPR036264">
    <property type="entry name" value="Bact_exopeptidase_dim_dom"/>
</dbReference>
<accession>A0ABX8MYF2</accession>
<dbReference type="Gene3D" id="3.40.630.10">
    <property type="entry name" value="Zn peptidases"/>
    <property type="match status" value="1"/>
</dbReference>
<dbReference type="SUPFAM" id="SSF55031">
    <property type="entry name" value="Bacterial exopeptidase dimerisation domain"/>
    <property type="match status" value="1"/>
</dbReference>
<evidence type="ECO:0000313" key="3">
    <source>
        <dbReference type="EMBL" id="QXH42451.1"/>
    </source>
</evidence>
<dbReference type="RefSeq" id="WP_124346133.1">
    <property type="nucleotide sequence ID" value="NZ_CP027706.1"/>
</dbReference>
<keyword evidence="4" id="KW-1185">Reference proteome</keyword>
<protein>
    <submittedName>
        <fullName evidence="3">Amidohydrolase</fullName>
    </submittedName>
</protein>
<organism evidence="3 4">
    <name type="scientific">Pseudomonas sessilinigenes</name>
    <dbReference type="NCBI Taxonomy" id="658629"/>
    <lineage>
        <taxon>Bacteria</taxon>
        <taxon>Pseudomonadati</taxon>
        <taxon>Pseudomonadota</taxon>
        <taxon>Gammaproteobacteria</taxon>
        <taxon>Pseudomonadales</taxon>
        <taxon>Pseudomonadaceae</taxon>
        <taxon>Pseudomonas</taxon>
    </lineage>
</organism>
<dbReference type="PANTHER" id="PTHR11014">
    <property type="entry name" value="PEPTIDASE M20 FAMILY MEMBER"/>
    <property type="match status" value="1"/>
</dbReference>
<dbReference type="PANTHER" id="PTHR11014:SF63">
    <property type="entry name" value="METALLOPEPTIDASE, PUTATIVE (AFU_ORTHOLOGUE AFUA_6G09600)-RELATED"/>
    <property type="match status" value="1"/>
</dbReference>
<dbReference type="Proteomes" id="UP000693952">
    <property type="component" value="Chromosome"/>
</dbReference>
<dbReference type="InterPro" id="IPR002933">
    <property type="entry name" value="Peptidase_M20"/>
</dbReference>
<dbReference type="SUPFAM" id="SSF53187">
    <property type="entry name" value="Zn-dependent exopeptidases"/>
    <property type="match status" value="1"/>
</dbReference>
<dbReference type="InterPro" id="IPR017439">
    <property type="entry name" value="Amidohydrolase"/>
</dbReference>
<name>A0ABX8MYF2_9PSED</name>
<dbReference type="EMBL" id="CP077074">
    <property type="protein sequence ID" value="QXH42451.1"/>
    <property type="molecule type" value="Genomic_DNA"/>
</dbReference>
<proteinExistence type="predicted"/>
<dbReference type="PIRSF" id="PIRSF005962">
    <property type="entry name" value="Pept_M20D_amidohydro"/>
    <property type="match status" value="1"/>
</dbReference>
<dbReference type="Pfam" id="PF01546">
    <property type="entry name" value="Peptidase_M20"/>
    <property type="match status" value="1"/>
</dbReference>
<dbReference type="CDD" id="cd05666">
    <property type="entry name" value="M20_Acy1-like"/>
    <property type="match status" value="1"/>
</dbReference>
<dbReference type="Pfam" id="PF07687">
    <property type="entry name" value="M20_dimer"/>
    <property type="match status" value="1"/>
</dbReference>
<sequence>MPNHAILPEVQASIPSMIALRQHLHAHPELSYEEFATSELVAEKLREWGYEVHQGLAGTGVVGSLRKGRSGRVIGLRADMDALPILESSGLPYASRHEGKMHACGHDGHTAMLLAAGQCLARDIDFDGTVRLIFQPAEEGHVGARKMIEDGLFQLFPCDAVFAMHNWPGLPVGRFGFLAGPFMASADTVTIRIHGRGGHGAMPHDTVDPVVAAASLVMALQTVVARNVPPLDMGVVGVGAIHGGSSSSVVPTSVELAVTVRALKTSIRDLLLKRIDELAQAQAQAYGATAEVLVSPNAFPVLFNHPRETELARRVVQDWLGNDGLVPDMQPMTCSEDFSFMLQACPGSYLIMGNGEGEEGGCLLHNPGYDFNDAGLPYGATYWVKLVSAFLDPDD</sequence>
<feature type="domain" description="Peptidase M20 dimerisation" evidence="2">
    <location>
        <begin position="188"/>
        <end position="284"/>
    </location>
</feature>